<keyword evidence="2" id="KW-1185">Reference proteome</keyword>
<dbReference type="RefSeq" id="WP_176752996.1">
    <property type="nucleotide sequence ID" value="NZ_BJVZ01000016.1"/>
</dbReference>
<organism evidence="1 2">
    <name type="scientific">Tenuibacillus multivorans</name>
    <dbReference type="NCBI Taxonomy" id="237069"/>
    <lineage>
        <taxon>Bacteria</taxon>
        <taxon>Bacillati</taxon>
        <taxon>Bacillota</taxon>
        <taxon>Bacilli</taxon>
        <taxon>Bacillales</taxon>
        <taxon>Bacillaceae</taxon>
        <taxon>Tenuibacillus</taxon>
    </lineage>
</organism>
<protein>
    <submittedName>
        <fullName evidence="1">Uncharacterized protein</fullName>
    </submittedName>
</protein>
<name>A0A1H0AVD5_9BACI</name>
<dbReference type="EMBL" id="FNIG01000004">
    <property type="protein sequence ID" value="SDN37430.1"/>
    <property type="molecule type" value="Genomic_DNA"/>
</dbReference>
<proteinExistence type="predicted"/>
<dbReference type="Proteomes" id="UP000199334">
    <property type="component" value="Unassembled WGS sequence"/>
</dbReference>
<reference evidence="1 2" key="1">
    <citation type="submission" date="2016-10" db="EMBL/GenBank/DDBJ databases">
        <authorList>
            <person name="de Groot N.N."/>
        </authorList>
    </citation>
    <scope>NUCLEOTIDE SEQUENCE [LARGE SCALE GENOMIC DNA]</scope>
    <source>
        <strain evidence="1 2">CGMCC 1.3442</strain>
    </source>
</reference>
<evidence type="ECO:0000313" key="2">
    <source>
        <dbReference type="Proteomes" id="UP000199334"/>
    </source>
</evidence>
<gene>
    <name evidence="1" type="ORF">SAMN05216498_2095</name>
</gene>
<accession>A0A1H0AVD5</accession>
<evidence type="ECO:0000313" key="1">
    <source>
        <dbReference type="EMBL" id="SDN37430.1"/>
    </source>
</evidence>
<dbReference type="AlphaFoldDB" id="A0A1H0AVD5"/>
<sequence length="53" mass="6437">MYDLYDSNRLRLEEVRKECLEQQQNMKSFKPSNHSLIHIFRHVLNIKHQGKLA</sequence>